<feature type="region of interest" description="Disordered" evidence="1">
    <location>
        <begin position="174"/>
        <end position="237"/>
    </location>
</feature>
<dbReference type="AlphaFoldDB" id="A0AAF0Y9S8"/>
<dbReference type="GO" id="GO:0019902">
    <property type="term" value="F:phosphatase binding"/>
    <property type="evidence" value="ECO:0007669"/>
    <property type="project" value="TreeGrafter"/>
</dbReference>
<reference evidence="3" key="1">
    <citation type="submission" date="2023-10" db="EMBL/GenBank/DDBJ databases">
        <authorList>
            <person name="Noh H."/>
        </authorList>
    </citation>
    <scope>NUCLEOTIDE SEQUENCE</scope>
    <source>
        <strain evidence="3">DUCC4014</strain>
    </source>
</reference>
<protein>
    <recommendedName>
        <fullName evidence="2">Sfi1 spindle body domain-containing protein</fullName>
    </recommendedName>
</protein>
<dbReference type="GeneID" id="87808739"/>
<dbReference type="EMBL" id="CP086717">
    <property type="protein sequence ID" value="WOO82007.1"/>
    <property type="molecule type" value="Genomic_DNA"/>
</dbReference>
<sequence>MLAGHAPGGLGASASSTFSTTISESIDFAIVDDIISLARDATSFAEVHQVYCRVLELNGLSLASDTAYYQFLLRLGVTRAPTWGEKWDVWRTTHAELGQPTLPAAQAPRFKTAAQPKPHPMRSRVPFLAGAGSDLDEVGDDTDVHTSGAELAAQRTPPPKKRVVKPRTIVGYSPSSSFTEEDTLGFPTSVRTSTPTSARKFLPSQLRDRGQSSPTRGVSSADERHSSTTDFDVSPIKRQAAPRLRDVDPATLRLMEMRAETFLRLGLLGRTWSVWFEASDWITRTVKQIDTVRNDLLLKQYFTKWQAVSGRQVALQGVADAQYARHLGVQVVDRWRRRLADRRLEQLERRFEAHLDNNLARSAWRAWRTLAIKRRTERWEQDLKGREVAFTARSNTQLVTKAFDAWHDRTREHQADRHLQRNTLRQTFDNWRRRASQSRYLARALAGWDQRQANEDQTRCFSTWRKKTDQLASERLVIRRRDERLVQRAWSEWRIAATRHSRATVFNEQRLLGIGMKRLKAASHKHQVQLRVAIKTQTDKEMALLRQSFDLWVRLERGRLLQRVPFAAASNLKTLHSTLSRWRDALGARRNAILKADLVFAFRTKHTHLRKWRVAHDDILDQAATADKALAFFAGRKAFKVWQKALSKRRQDAFIEQCRLGLLREAFNLQSVQDTARVEEFQQSRDTRLASRTLSHWTERVVVIKMRELDVADRRAASLMTEAFGRWRRAKRRNDDRKGLLQSFIDIQTADRTRRTFTTWLHKARGSRDRRMRLEFFEKDNSDRLLASTFAKWYTAKRERQLGPMEAEVSLRHEDALLFDVFDRWTARSQLLPAIQFDNKHLRNVAWTRWQKALDRSRGLKQATMEHDKRLLADAFSVWQDALRAKMAKRPSSCE</sequence>
<evidence type="ECO:0000259" key="2">
    <source>
        <dbReference type="Pfam" id="PF08457"/>
    </source>
</evidence>
<proteinExistence type="predicted"/>
<dbReference type="InterPro" id="IPR052270">
    <property type="entry name" value="CACF_protein"/>
</dbReference>
<dbReference type="Pfam" id="PF08457">
    <property type="entry name" value="Sfi1"/>
    <property type="match status" value="2"/>
</dbReference>
<feature type="domain" description="Sfi1 spindle body" evidence="2">
    <location>
        <begin position="753"/>
        <end position="888"/>
    </location>
</feature>
<dbReference type="PANTHER" id="PTHR22028">
    <property type="entry name" value="SFI1 SPINDLE BODY DOMAIN-CONTAINING PROTEIN-RELATED"/>
    <property type="match status" value="1"/>
</dbReference>
<dbReference type="Proteomes" id="UP000827549">
    <property type="component" value="Chromosome 4"/>
</dbReference>
<feature type="domain" description="Sfi1 spindle body" evidence="2">
    <location>
        <begin position="381"/>
        <end position="651"/>
    </location>
</feature>
<gene>
    <name evidence="3" type="ORF">LOC62_04G005510</name>
</gene>
<evidence type="ECO:0000313" key="4">
    <source>
        <dbReference type="Proteomes" id="UP000827549"/>
    </source>
</evidence>
<dbReference type="PANTHER" id="PTHR22028:SF9">
    <property type="entry name" value="SFI1 SPINDLE BODY DOMAIN-CONTAINING PROTEIN"/>
    <property type="match status" value="1"/>
</dbReference>
<organism evidence="3 4">
    <name type="scientific">Vanrija pseudolonga</name>
    <dbReference type="NCBI Taxonomy" id="143232"/>
    <lineage>
        <taxon>Eukaryota</taxon>
        <taxon>Fungi</taxon>
        <taxon>Dikarya</taxon>
        <taxon>Basidiomycota</taxon>
        <taxon>Agaricomycotina</taxon>
        <taxon>Tremellomycetes</taxon>
        <taxon>Trichosporonales</taxon>
        <taxon>Trichosporonaceae</taxon>
        <taxon>Vanrija</taxon>
    </lineage>
</organism>
<dbReference type="InterPro" id="IPR013665">
    <property type="entry name" value="Sfi1_dom"/>
</dbReference>
<keyword evidence="4" id="KW-1185">Reference proteome</keyword>
<accession>A0AAF0Y9S8</accession>
<evidence type="ECO:0000256" key="1">
    <source>
        <dbReference type="SAM" id="MobiDB-lite"/>
    </source>
</evidence>
<dbReference type="RefSeq" id="XP_062628039.1">
    <property type="nucleotide sequence ID" value="XM_062772055.1"/>
</dbReference>
<name>A0AAF0Y9S8_9TREE</name>
<evidence type="ECO:0000313" key="3">
    <source>
        <dbReference type="EMBL" id="WOO82007.1"/>
    </source>
</evidence>